<protein>
    <submittedName>
        <fullName evidence="2">Uncharacterized protein</fullName>
    </submittedName>
</protein>
<accession>T2GET5</accession>
<dbReference type="EMBL" id="CP006585">
    <property type="protein sequence ID" value="AGW14679.1"/>
    <property type="molecule type" value="Genomic_DNA"/>
</dbReference>
<gene>
    <name evidence="2" type="ORF">DGI_2954</name>
</gene>
<dbReference type="PATRIC" id="fig|1121448.10.peg.2916"/>
<proteinExistence type="predicted"/>
<reference evidence="2 3" key="1">
    <citation type="journal article" date="2013" name="J. Bacteriol.">
        <title>Roles of HynAB and Ech, the only two hydrogenases found in the model sulfate reducer Desulfovibrio gigas.</title>
        <authorList>
            <person name="Morais-Silva F.O."/>
            <person name="Santos C.I."/>
            <person name="Rodrigues R."/>
            <person name="Pereira I.A."/>
            <person name="Rodrigues-Pousada C."/>
        </authorList>
    </citation>
    <scope>NUCLEOTIDE SEQUENCE [LARGE SCALE GENOMIC DNA]</scope>
    <source>
        <strain evidence="3">ATCC 19364 / DSM 1382 / NCIMB 9332 / VKM B-1759</strain>
    </source>
</reference>
<keyword evidence="3" id="KW-1185">Reference proteome</keyword>
<dbReference type="HOGENOM" id="CLU_2971976_0_0_7"/>
<evidence type="ECO:0000313" key="3">
    <source>
        <dbReference type="Proteomes" id="UP000016587"/>
    </source>
</evidence>
<feature type="coiled-coil region" evidence="1">
    <location>
        <begin position="1"/>
        <end position="56"/>
    </location>
</feature>
<sequence>MRDIQHLVEQHLKDMELLERRRRASASIRDQKLRELDRLLQEAKSAQQQMLQQERFAA</sequence>
<dbReference type="AlphaFoldDB" id="T2GET5"/>
<dbReference type="RefSeq" id="WP_021761732.1">
    <property type="nucleotide sequence ID" value="NC_022444.1"/>
</dbReference>
<dbReference type="KEGG" id="dgg:DGI_2954"/>
<name>T2GET5_MEGG1</name>
<dbReference type="Proteomes" id="UP000016587">
    <property type="component" value="Chromosome"/>
</dbReference>
<reference evidence="3" key="2">
    <citation type="submission" date="2013-07" db="EMBL/GenBank/DDBJ databases">
        <authorList>
            <person name="Morais-Silva F.O."/>
            <person name="Rezende A.M."/>
            <person name="Pimentel C."/>
            <person name="Resende D.M."/>
            <person name="Santos C.I."/>
            <person name="Clemente C."/>
            <person name="de Oliveira L.M."/>
            <person name="da Silva S.M."/>
            <person name="Costa D.A."/>
            <person name="Varela-Raposo A."/>
            <person name="Horacio E.C.A."/>
            <person name="Matos M."/>
            <person name="Flores O."/>
            <person name="Ruiz J.C."/>
            <person name="Rodrigues-Pousada C."/>
        </authorList>
    </citation>
    <scope>NUCLEOTIDE SEQUENCE [LARGE SCALE GENOMIC DNA]</scope>
    <source>
        <strain evidence="3">ATCC 19364 / DSM 1382 / NCIMB 9332 / VKM B-1759</strain>
    </source>
</reference>
<keyword evidence="1" id="KW-0175">Coiled coil</keyword>
<evidence type="ECO:0000313" key="2">
    <source>
        <dbReference type="EMBL" id="AGW14679.1"/>
    </source>
</evidence>
<organism evidence="2 3">
    <name type="scientific">Megalodesulfovibrio gigas (strain ATCC 19364 / DSM 1382 / NCIMB 9332 / VKM B-1759)</name>
    <name type="common">Desulfovibrio gigas</name>
    <dbReference type="NCBI Taxonomy" id="1121448"/>
    <lineage>
        <taxon>Bacteria</taxon>
        <taxon>Pseudomonadati</taxon>
        <taxon>Thermodesulfobacteriota</taxon>
        <taxon>Desulfovibrionia</taxon>
        <taxon>Desulfovibrionales</taxon>
        <taxon>Desulfovibrionaceae</taxon>
        <taxon>Megalodesulfovibrio</taxon>
    </lineage>
</organism>
<evidence type="ECO:0000256" key="1">
    <source>
        <dbReference type="SAM" id="Coils"/>
    </source>
</evidence>
<dbReference type="STRING" id="1121448.DGI_2954"/>